<feature type="region of interest" description="Disordered" evidence="1">
    <location>
        <begin position="1"/>
        <end position="84"/>
    </location>
</feature>
<gene>
    <name evidence="2" type="ORF">DFJ64_3311</name>
</gene>
<accession>A0A3D9VCE4</accession>
<feature type="compositionally biased region" description="Low complexity" evidence="1">
    <location>
        <begin position="74"/>
        <end position="84"/>
    </location>
</feature>
<dbReference type="EMBL" id="QTUC01000001">
    <property type="protein sequence ID" value="REF37850.1"/>
    <property type="molecule type" value="Genomic_DNA"/>
</dbReference>
<evidence type="ECO:0000256" key="1">
    <source>
        <dbReference type="SAM" id="MobiDB-lite"/>
    </source>
</evidence>
<feature type="compositionally biased region" description="Pro residues" evidence="1">
    <location>
        <begin position="48"/>
        <end position="59"/>
    </location>
</feature>
<evidence type="ECO:0008006" key="4">
    <source>
        <dbReference type="Google" id="ProtNLM"/>
    </source>
</evidence>
<keyword evidence="3" id="KW-1185">Reference proteome</keyword>
<dbReference type="OrthoDB" id="3396934at2"/>
<proteinExistence type="predicted"/>
<evidence type="ECO:0000313" key="3">
    <source>
        <dbReference type="Proteomes" id="UP000256485"/>
    </source>
</evidence>
<dbReference type="Proteomes" id="UP000256485">
    <property type="component" value="Unassembled WGS sequence"/>
</dbReference>
<protein>
    <recommendedName>
        <fullName evidence="4">DUF2510 domain-containing protein</fullName>
    </recommendedName>
</protein>
<comment type="caution">
    <text evidence="2">The sequence shown here is derived from an EMBL/GenBank/DDBJ whole genome shotgun (WGS) entry which is preliminary data.</text>
</comment>
<sequence length="269" mass="28220">MAGSPPPPLYSPDGKFYWDGTAWRPVPQQPGAPQHHGPPQPGDHAQAPSPPAFGPPPGQPGGGPWAFPPPPAGAPSTRSSSSPRKRLVGTLVAAILAGAAVGGQVGLTVTEPEGSKTPHPVPAAFPRGDQQYLRGVTVTLVSDSWLVKANSWTCADDPDVDGLYSGAKRKMVCWPRGDAEDDMDVAIEYDEENKVKVVRARCRLGTDNPVCTSLFASMAHTLLSSQKDVASEGETWAKENAGSEEITTIGGIRFAFNLEPNGLEATPGV</sequence>
<name>A0A3D9VCE4_THECX</name>
<dbReference type="AlphaFoldDB" id="A0A3D9VCE4"/>
<organism evidence="2 3">
    <name type="scientific">Thermasporomyces composti</name>
    <dbReference type="NCBI Taxonomy" id="696763"/>
    <lineage>
        <taxon>Bacteria</taxon>
        <taxon>Bacillati</taxon>
        <taxon>Actinomycetota</taxon>
        <taxon>Actinomycetes</taxon>
        <taxon>Propionibacteriales</taxon>
        <taxon>Nocardioidaceae</taxon>
        <taxon>Thermasporomyces</taxon>
    </lineage>
</organism>
<reference evidence="2 3" key="1">
    <citation type="submission" date="2018-08" db="EMBL/GenBank/DDBJ databases">
        <title>Sequencing the genomes of 1000 actinobacteria strains.</title>
        <authorList>
            <person name="Klenk H.-P."/>
        </authorList>
    </citation>
    <scope>NUCLEOTIDE SEQUENCE [LARGE SCALE GENOMIC DNA]</scope>
    <source>
        <strain evidence="2 3">DSM 22891</strain>
    </source>
</reference>
<evidence type="ECO:0000313" key="2">
    <source>
        <dbReference type="EMBL" id="REF37850.1"/>
    </source>
</evidence>
<dbReference type="RefSeq" id="WP_115851242.1">
    <property type="nucleotide sequence ID" value="NZ_QTUC01000001.1"/>
</dbReference>
<feature type="compositionally biased region" description="Pro residues" evidence="1">
    <location>
        <begin position="1"/>
        <end position="10"/>
    </location>
</feature>